<name>A0A8K0C9W6_IGNLU</name>
<keyword evidence="1" id="KW-0175">Coiled coil</keyword>
<evidence type="ECO:0000313" key="3">
    <source>
        <dbReference type="EMBL" id="KAF2880432.1"/>
    </source>
</evidence>
<sequence length="324" mass="37907">SKRNDKCQKQKDLKWYQEHPVSQNTEKLKETKEQNLRTINSQEGDENIDLVNANIVNTIKEAEKTCSTKQDKYKNKLIEETKELMKERRNMKEKSDANQTQLRNINKEISKTIRTDVRKYNTKEIKRVIKENKEMKILRKTMFEGQKDINRLTKRIGQLTTNKTEIFNTVENFYAELYTEKAENEDTDIPEIKTQGSEDTPCITMQELQTAFKEMNKSPGHDEIIIEAIKTGEPLLIQEICNLFNLCLQKGITSSQWNRAVIISIDKKGDSTNLGNYRAISLLSQVYNLFMKIITERLKNKLDFYQHKEQEGFRSGCGINNHLQ</sequence>
<dbReference type="Proteomes" id="UP000801492">
    <property type="component" value="Unassembled WGS sequence"/>
</dbReference>
<reference evidence="3" key="1">
    <citation type="submission" date="2019-08" db="EMBL/GenBank/DDBJ databases">
        <title>The genome of the North American firefly Photinus pyralis.</title>
        <authorList>
            <consortium name="Photinus pyralis genome working group"/>
            <person name="Fallon T.R."/>
            <person name="Sander Lower S.E."/>
            <person name="Weng J.-K."/>
        </authorList>
    </citation>
    <scope>NUCLEOTIDE SEQUENCE</scope>
    <source>
        <strain evidence="3">TRF0915ILg1</strain>
        <tissue evidence="3">Whole body</tissue>
    </source>
</reference>
<evidence type="ECO:0000256" key="1">
    <source>
        <dbReference type="SAM" id="Coils"/>
    </source>
</evidence>
<dbReference type="EMBL" id="VTPC01090969">
    <property type="protein sequence ID" value="KAF2880432.1"/>
    <property type="molecule type" value="Genomic_DNA"/>
</dbReference>
<accession>A0A8K0C9W6</accession>
<proteinExistence type="predicted"/>
<keyword evidence="4" id="KW-1185">Reference proteome</keyword>
<evidence type="ECO:0000313" key="4">
    <source>
        <dbReference type="Proteomes" id="UP000801492"/>
    </source>
</evidence>
<organism evidence="3 4">
    <name type="scientific">Ignelater luminosus</name>
    <name type="common">Cucubano</name>
    <name type="synonym">Pyrophorus luminosus</name>
    <dbReference type="NCBI Taxonomy" id="2038154"/>
    <lineage>
        <taxon>Eukaryota</taxon>
        <taxon>Metazoa</taxon>
        <taxon>Ecdysozoa</taxon>
        <taxon>Arthropoda</taxon>
        <taxon>Hexapoda</taxon>
        <taxon>Insecta</taxon>
        <taxon>Pterygota</taxon>
        <taxon>Neoptera</taxon>
        <taxon>Endopterygota</taxon>
        <taxon>Coleoptera</taxon>
        <taxon>Polyphaga</taxon>
        <taxon>Elateriformia</taxon>
        <taxon>Elateroidea</taxon>
        <taxon>Elateridae</taxon>
        <taxon>Agrypninae</taxon>
        <taxon>Pyrophorini</taxon>
        <taxon>Ignelater</taxon>
    </lineage>
</organism>
<comment type="caution">
    <text evidence="3">The sequence shown here is derived from an EMBL/GenBank/DDBJ whole genome shotgun (WGS) entry which is preliminary data.</text>
</comment>
<feature type="compositionally biased region" description="Basic and acidic residues" evidence="2">
    <location>
        <begin position="1"/>
        <end position="17"/>
    </location>
</feature>
<feature type="region of interest" description="Disordered" evidence="2">
    <location>
        <begin position="1"/>
        <end position="33"/>
    </location>
</feature>
<gene>
    <name evidence="3" type="ORF">ILUMI_25740</name>
</gene>
<feature type="non-terminal residue" evidence="3">
    <location>
        <position position="1"/>
    </location>
</feature>
<feature type="non-terminal residue" evidence="3">
    <location>
        <position position="324"/>
    </location>
</feature>
<evidence type="ECO:0000256" key="2">
    <source>
        <dbReference type="SAM" id="MobiDB-lite"/>
    </source>
</evidence>
<protein>
    <recommendedName>
        <fullName evidence="5">Reverse transcriptase domain-containing protein</fullName>
    </recommendedName>
</protein>
<dbReference type="PANTHER" id="PTHR19446">
    <property type="entry name" value="REVERSE TRANSCRIPTASES"/>
    <property type="match status" value="1"/>
</dbReference>
<feature type="coiled-coil region" evidence="1">
    <location>
        <begin position="70"/>
        <end position="108"/>
    </location>
</feature>
<dbReference type="AlphaFoldDB" id="A0A8K0C9W6"/>
<evidence type="ECO:0008006" key="5">
    <source>
        <dbReference type="Google" id="ProtNLM"/>
    </source>
</evidence>
<dbReference type="OrthoDB" id="6759716at2759"/>